<protein>
    <recommendedName>
        <fullName evidence="5">Methyltransferase domain-containing protein</fullName>
    </recommendedName>
</protein>
<dbReference type="AlphaFoldDB" id="A0A364KR59"/>
<dbReference type="Proteomes" id="UP000249363">
    <property type="component" value="Unassembled WGS sequence"/>
</dbReference>
<keyword evidence="7" id="KW-1185">Reference proteome</keyword>
<keyword evidence="2" id="KW-0808">Transferase</keyword>
<dbReference type="EMBL" id="MIKG01000002">
    <property type="protein sequence ID" value="RAO66039.1"/>
    <property type="molecule type" value="Genomic_DNA"/>
</dbReference>
<dbReference type="SUPFAM" id="SSF53335">
    <property type="entry name" value="S-adenosyl-L-methionine-dependent methyltransferases"/>
    <property type="match status" value="1"/>
</dbReference>
<evidence type="ECO:0000256" key="1">
    <source>
        <dbReference type="ARBA" id="ARBA00022603"/>
    </source>
</evidence>
<keyword evidence="1" id="KW-0489">Methyltransferase</keyword>
<dbReference type="GO" id="GO:0032259">
    <property type="term" value="P:methylation"/>
    <property type="evidence" value="ECO:0007669"/>
    <property type="project" value="UniProtKB-KW"/>
</dbReference>
<dbReference type="RefSeq" id="XP_040730556.1">
    <property type="nucleotide sequence ID" value="XM_040874155.1"/>
</dbReference>
<evidence type="ECO:0000259" key="5">
    <source>
        <dbReference type="Pfam" id="PF13649"/>
    </source>
</evidence>
<organism evidence="6 7">
    <name type="scientific">Talaromyces amestolkiae</name>
    <dbReference type="NCBI Taxonomy" id="1196081"/>
    <lineage>
        <taxon>Eukaryota</taxon>
        <taxon>Fungi</taxon>
        <taxon>Dikarya</taxon>
        <taxon>Ascomycota</taxon>
        <taxon>Pezizomycotina</taxon>
        <taxon>Eurotiomycetes</taxon>
        <taxon>Eurotiomycetidae</taxon>
        <taxon>Eurotiales</taxon>
        <taxon>Trichocomaceae</taxon>
        <taxon>Talaromyces</taxon>
        <taxon>Talaromyces sect. Talaromyces</taxon>
    </lineage>
</organism>
<name>A0A364KR59_TALAM</name>
<evidence type="ECO:0000313" key="6">
    <source>
        <dbReference type="EMBL" id="RAO66039.1"/>
    </source>
</evidence>
<evidence type="ECO:0000313" key="7">
    <source>
        <dbReference type="Proteomes" id="UP000249363"/>
    </source>
</evidence>
<dbReference type="PANTHER" id="PTHR44942:SF4">
    <property type="entry name" value="METHYLTRANSFERASE TYPE 11 DOMAIN-CONTAINING PROTEIN"/>
    <property type="match status" value="1"/>
</dbReference>
<dbReference type="InterPro" id="IPR041698">
    <property type="entry name" value="Methyltransf_25"/>
</dbReference>
<dbReference type="Gene3D" id="3.40.50.150">
    <property type="entry name" value="Vaccinia Virus protein VP39"/>
    <property type="match status" value="1"/>
</dbReference>
<dbReference type="InterPro" id="IPR029063">
    <property type="entry name" value="SAM-dependent_MTases_sf"/>
</dbReference>
<comment type="caution">
    <text evidence="6">The sequence shown here is derived from an EMBL/GenBank/DDBJ whole genome shotgun (WGS) entry which is preliminary data.</text>
</comment>
<reference evidence="6 7" key="1">
    <citation type="journal article" date="2017" name="Biotechnol. Biofuels">
        <title>Differential beta-glucosidase expression as a function of carbon source availability in Talaromyces amestolkiae: a genomic and proteomic approach.</title>
        <authorList>
            <person name="de Eugenio L.I."/>
            <person name="Mendez-Liter J.A."/>
            <person name="Nieto-Dominguez M."/>
            <person name="Alonso L."/>
            <person name="Gil-Munoz J."/>
            <person name="Barriuso J."/>
            <person name="Prieto A."/>
            <person name="Martinez M.J."/>
        </authorList>
    </citation>
    <scope>NUCLEOTIDE SEQUENCE [LARGE SCALE GENOMIC DNA]</scope>
    <source>
        <strain evidence="6 7">CIB</strain>
    </source>
</reference>
<gene>
    <name evidence="6" type="ORF">BHQ10_002051</name>
</gene>
<keyword evidence="4" id="KW-0175">Coiled coil</keyword>
<feature type="coiled-coil region" evidence="4">
    <location>
        <begin position="295"/>
        <end position="322"/>
    </location>
</feature>
<accession>A0A364KR59</accession>
<proteinExistence type="predicted"/>
<dbReference type="InterPro" id="IPR051052">
    <property type="entry name" value="Diverse_substrate_MTase"/>
</dbReference>
<dbReference type="Pfam" id="PF13649">
    <property type="entry name" value="Methyltransf_25"/>
    <property type="match status" value="1"/>
</dbReference>
<evidence type="ECO:0000256" key="2">
    <source>
        <dbReference type="ARBA" id="ARBA00022679"/>
    </source>
</evidence>
<dbReference type="OrthoDB" id="10004862at2759"/>
<dbReference type="GO" id="GO:0008168">
    <property type="term" value="F:methyltransferase activity"/>
    <property type="evidence" value="ECO:0007669"/>
    <property type="project" value="UniProtKB-KW"/>
</dbReference>
<dbReference type="PANTHER" id="PTHR44942">
    <property type="entry name" value="METHYLTRANSF_11 DOMAIN-CONTAINING PROTEIN"/>
    <property type="match status" value="1"/>
</dbReference>
<evidence type="ECO:0000256" key="4">
    <source>
        <dbReference type="SAM" id="Coils"/>
    </source>
</evidence>
<dbReference type="STRING" id="1196081.A0A364KR59"/>
<keyword evidence="3" id="KW-0949">S-adenosyl-L-methionine</keyword>
<feature type="domain" description="Methyltransferase" evidence="5">
    <location>
        <begin position="60"/>
        <end position="158"/>
    </location>
</feature>
<evidence type="ECO:0000256" key="3">
    <source>
        <dbReference type="ARBA" id="ARBA00022691"/>
    </source>
</evidence>
<dbReference type="GeneID" id="63791268"/>
<sequence>MSGESAQEAETPFLTGALTTETGFWAEYIASRPSPSEEFFRLIHEYHTSHGDPTTAIAHDVGTGPGNIAERLLKYYDHVVGSDVNERALAAAPLLIPVEKIQRLTFVKSPAEGLATDGVVPDSVGRGKTDLIIVSECIPLLDAPKALEAFHNLLRPGGTVAIYFYGRPIFTDADDSGKLNAMYDRIATRICQFLLPFKESPGFPIHQRAAEALISYLDNIAFPAAEWSDVVRYKWNYDVPLLFNSKEGYDFDFAPVDRRQEGEITKEITDRTWWQDEWDVDRVKEYLSSVYPSYQKKASDKYREIEEDLEQLRQALGGGKSRRKVTFPVALVLATKRKNKLDGDD</sequence>
<dbReference type="CDD" id="cd02440">
    <property type="entry name" value="AdoMet_MTases"/>
    <property type="match status" value="1"/>
</dbReference>